<feature type="domain" description="Ketoreductase" evidence="4">
    <location>
        <begin position="7"/>
        <end position="182"/>
    </location>
</feature>
<evidence type="ECO:0000256" key="3">
    <source>
        <dbReference type="RuleBase" id="RU000363"/>
    </source>
</evidence>
<dbReference type="SMART" id="SM00822">
    <property type="entry name" value="PKS_KR"/>
    <property type="match status" value="1"/>
</dbReference>
<dbReference type="PANTHER" id="PTHR44196">
    <property type="entry name" value="DEHYDROGENASE/REDUCTASE SDR FAMILY MEMBER 7B"/>
    <property type="match status" value="1"/>
</dbReference>
<dbReference type="GO" id="GO:0016491">
    <property type="term" value="F:oxidoreductase activity"/>
    <property type="evidence" value="ECO:0007669"/>
    <property type="project" value="UniProtKB-KW"/>
</dbReference>
<sequence>MKALDNKVAVITGAGSGIGRALATAFAQQGCHLALLDIHEGNLNETAAQLSRGSTRRITTHVCDVADRAAMQALPELIEQQHGAIHILFNNAGVTINKTFEDHSIEDIDFVMGINLWGVLYGCYYFLPYLKKQEEAHIINTSSLAGFFGLPNQSTYCLTKAAVKSLSETLRVELAHYNIGVTSIHPGTISTNILRAAATKSGSNQATTNKLAGFMERFGMPPEKLAKKVVTAVLKNKMQIRVGIDSYLGDWLKRLLPRAIHRPLQWGFERSIKSK</sequence>
<keyword evidence="2" id="KW-0560">Oxidoreductase</keyword>
<dbReference type="RefSeq" id="WP_101893615.1">
    <property type="nucleotide sequence ID" value="NZ_CP022684.1"/>
</dbReference>
<dbReference type="PRINTS" id="PR00080">
    <property type="entry name" value="SDRFAMILY"/>
</dbReference>
<dbReference type="OrthoDB" id="9810734at2"/>
<dbReference type="InterPro" id="IPR057326">
    <property type="entry name" value="KR_dom"/>
</dbReference>
<dbReference type="Gene3D" id="3.40.50.720">
    <property type="entry name" value="NAD(P)-binding Rossmann-like Domain"/>
    <property type="match status" value="1"/>
</dbReference>
<dbReference type="KEGG" id="kak:Kalk_07575"/>
<dbReference type="EMBL" id="CP022684">
    <property type="protein sequence ID" value="AUM12279.1"/>
    <property type="molecule type" value="Genomic_DNA"/>
</dbReference>
<dbReference type="Proteomes" id="UP000235116">
    <property type="component" value="Chromosome"/>
</dbReference>
<dbReference type="PANTHER" id="PTHR44196:SF1">
    <property type="entry name" value="DEHYDROGENASE_REDUCTASE SDR FAMILY MEMBER 7B"/>
    <property type="match status" value="1"/>
</dbReference>
<organism evidence="5 6">
    <name type="scientific">Ketobacter alkanivorans</name>
    <dbReference type="NCBI Taxonomy" id="1917421"/>
    <lineage>
        <taxon>Bacteria</taxon>
        <taxon>Pseudomonadati</taxon>
        <taxon>Pseudomonadota</taxon>
        <taxon>Gammaproteobacteria</taxon>
        <taxon>Pseudomonadales</taxon>
        <taxon>Ketobacteraceae</taxon>
        <taxon>Ketobacter</taxon>
    </lineage>
</organism>
<protein>
    <recommendedName>
        <fullName evidence="4">Ketoreductase domain-containing protein</fullName>
    </recommendedName>
</protein>
<gene>
    <name evidence="5" type="ORF">Kalk_07575</name>
</gene>
<evidence type="ECO:0000259" key="4">
    <source>
        <dbReference type="SMART" id="SM00822"/>
    </source>
</evidence>
<dbReference type="GO" id="GO:0016020">
    <property type="term" value="C:membrane"/>
    <property type="evidence" value="ECO:0007669"/>
    <property type="project" value="TreeGrafter"/>
</dbReference>
<dbReference type="PRINTS" id="PR00081">
    <property type="entry name" value="GDHRDH"/>
</dbReference>
<evidence type="ECO:0000313" key="6">
    <source>
        <dbReference type="Proteomes" id="UP000235116"/>
    </source>
</evidence>
<dbReference type="CDD" id="cd05233">
    <property type="entry name" value="SDR_c"/>
    <property type="match status" value="1"/>
</dbReference>
<dbReference type="InterPro" id="IPR002347">
    <property type="entry name" value="SDR_fam"/>
</dbReference>
<evidence type="ECO:0000256" key="1">
    <source>
        <dbReference type="ARBA" id="ARBA00006484"/>
    </source>
</evidence>
<name>A0A2K9LIU3_9GAMM</name>
<evidence type="ECO:0000256" key="2">
    <source>
        <dbReference type="ARBA" id="ARBA00023002"/>
    </source>
</evidence>
<comment type="similarity">
    <text evidence="1 3">Belongs to the short-chain dehydrogenases/reductases (SDR) family.</text>
</comment>
<accession>A0A2K9LIU3</accession>
<keyword evidence="6" id="KW-1185">Reference proteome</keyword>
<reference evidence="6" key="1">
    <citation type="submission" date="2017-08" db="EMBL/GenBank/DDBJ databases">
        <title>Direct submision.</title>
        <authorList>
            <person name="Kim S.-J."/>
            <person name="Rhee S.-K."/>
        </authorList>
    </citation>
    <scope>NUCLEOTIDE SEQUENCE [LARGE SCALE GENOMIC DNA]</scope>
    <source>
        <strain evidence="6">GI5</strain>
    </source>
</reference>
<dbReference type="SUPFAM" id="SSF51735">
    <property type="entry name" value="NAD(P)-binding Rossmann-fold domains"/>
    <property type="match status" value="1"/>
</dbReference>
<dbReference type="InterPro" id="IPR036291">
    <property type="entry name" value="NAD(P)-bd_dom_sf"/>
</dbReference>
<evidence type="ECO:0000313" key="5">
    <source>
        <dbReference type="EMBL" id="AUM12279.1"/>
    </source>
</evidence>
<proteinExistence type="inferred from homology"/>
<dbReference type="AlphaFoldDB" id="A0A2K9LIU3"/>
<dbReference type="FunFam" id="3.40.50.720:FF:000084">
    <property type="entry name" value="Short-chain dehydrogenase reductase"/>
    <property type="match status" value="1"/>
</dbReference>
<dbReference type="Pfam" id="PF00106">
    <property type="entry name" value="adh_short"/>
    <property type="match status" value="1"/>
</dbReference>